<keyword evidence="1" id="KW-0812">Transmembrane</keyword>
<dbReference type="STRING" id="1188229.GlitD10_1933"/>
<evidence type="ECO:0000256" key="1">
    <source>
        <dbReference type="SAM" id="Phobius"/>
    </source>
</evidence>
<keyword evidence="1" id="KW-1133">Transmembrane helix</keyword>
<feature type="transmembrane region" description="Helical" evidence="1">
    <location>
        <begin position="87"/>
        <end position="111"/>
    </location>
</feature>
<sequence length="132" mass="14574">MYHNPKDDAGYDGVKVPPGLAVKDTTRLRLLFYLLPVVGLVPAVGNLLTNWSRSPVERDLSRSVITITSLWLVTYVLGGSLAQQESLGVPALLMSSVATSGYFILQLWLMVRVWRGQSLKLPGVTRLARRLP</sequence>
<proteinExistence type="predicted"/>
<dbReference type="KEGG" id="glt:GlitD10_1933"/>
<dbReference type="Proteomes" id="UP000180235">
    <property type="component" value="Chromosome"/>
</dbReference>
<keyword evidence="3" id="KW-1185">Reference proteome</keyword>
<dbReference type="EMBL" id="CP017675">
    <property type="protein sequence ID" value="APB34259.1"/>
    <property type="molecule type" value="Genomic_DNA"/>
</dbReference>
<keyword evidence="1" id="KW-0472">Membrane</keyword>
<accession>A0A1J0AED4</accession>
<feature type="transmembrane region" description="Helical" evidence="1">
    <location>
        <begin position="30"/>
        <end position="48"/>
    </location>
</feature>
<reference evidence="2 3" key="1">
    <citation type="submission" date="2016-10" db="EMBL/GenBank/DDBJ databases">
        <title>Description of Gloeomargarita lithophora gen. nov., sp. nov., a thylakoid-bearing basal-branching cyanobacterium with intracellular carbonates, and proposal for Gloeomargaritales ord. nov.</title>
        <authorList>
            <person name="Moreira D."/>
            <person name="Tavera R."/>
            <person name="Benzerara K."/>
            <person name="Skouri-Panet F."/>
            <person name="Couradeau E."/>
            <person name="Gerard E."/>
            <person name="Loussert C."/>
            <person name="Novelo E."/>
            <person name="Zivanovic Y."/>
            <person name="Lopez-Garcia P."/>
        </authorList>
    </citation>
    <scope>NUCLEOTIDE SEQUENCE [LARGE SCALE GENOMIC DNA]</scope>
    <source>
        <strain evidence="2 3">D10</strain>
    </source>
</reference>
<feature type="transmembrane region" description="Helical" evidence="1">
    <location>
        <begin position="60"/>
        <end position="81"/>
    </location>
</feature>
<organism evidence="2 3">
    <name type="scientific">Gloeomargarita lithophora Alchichica-D10</name>
    <dbReference type="NCBI Taxonomy" id="1188229"/>
    <lineage>
        <taxon>Bacteria</taxon>
        <taxon>Bacillati</taxon>
        <taxon>Cyanobacteriota</taxon>
        <taxon>Cyanophyceae</taxon>
        <taxon>Gloeomargaritales</taxon>
        <taxon>Gloeomargaritaceae</taxon>
        <taxon>Gloeomargarita</taxon>
    </lineage>
</organism>
<name>A0A1J0AED4_9CYAN</name>
<gene>
    <name evidence="2" type="ORF">GlitD10_1933</name>
</gene>
<dbReference type="AlphaFoldDB" id="A0A1J0AED4"/>
<protein>
    <submittedName>
        <fullName evidence="2">Uncharacterized protein</fullName>
    </submittedName>
</protein>
<evidence type="ECO:0000313" key="3">
    <source>
        <dbReference type="Proteomes" id="UP000180235"/>
    </source>
</evidence>
<evidence type="ECO:0000313" key="2">
    <source>
        <dbReference type="EMBL" id="APB34259.1"/>
    </source>
</evidence>